<evidence type="ECO:0000313" key="2">
    <source>
        <dbReference type="EMBL" id="KAF2175212.1"/>
    </source>
</evidence>
<feature type="compositionally biased region" description="Polar residues" evidence="1">
    <location>
        <begin position="256"/>
        <end position="268"/>
    </location>
</feature>
<feature type="compositionally biased region" description="Basic and acidic residues" evidence="1">
    <location>
        <begin position="176"/>
        <end position="185"/>
    </location>
</feature>
<evidence type="ECO:0000313" key="3">
    <source>
        <dbReference type="Proteomes" id="UP000800200"/>
    </source>
</evidence>
<feature type="compositionally biased region" description="Polar residues" evidence="1">
    <location>
        <begin position="39"/>
        <end position="49"/>
    </location>
</feature>
<name>A0A6A6DAA3_9PEZI</name>
<sequence length="434" mass="46660">MGIGAISADIMLQRHAVRVVERSSDSTEAGNGHPRRENATASVHSSLKQTGEDGRNGQAVRASPAAQLEIRNTSQSLEALEKRGTKRPGPVNRPNTKRPRSAALQLCSISGTEDCGNEPTVRRIQGEIPVDHGREDAQHDLHGRIEGDCAEPLLNQEGNETVPRAPAEQTLVQGEKCGRKGHSDSTLRPSADQIPPQTNSVQASTMHLGLDNHFEHDQHLLCSTTTAQNGSDFGENQICMPQQMNQVPHTQEGYGLSSSANNGTNDFSGSLAVHGEYSDGDRGGGQAVQSADCGNVHLATQSYGSSNSLDRRIGNMPRGVFEQSEGVQSIPRSNSDPNTQIPSNNQSPFHHYDWSASMLVSPPNAPPLPEFHQGWSANMLVSPPNAPPLPQFQQGWPADMLVSPPNAPPLPGFRQGWPASILVRPPDPPLLIQD</sequence>
<keyword evidence="3" id="KW-1185">Reference proteome</keyword>
<protein>
    <submittedName>
        <fullName evidence="2">Uncharacterized protein</fullName>
    </submittedName>
</protein>
<feature type="region of interest" description="Disordered" evidence="1">
    <location>
        <begin position="322"/>
        <end position="343"/>
    </location>
</feature>
<gene>
    <name evidence="2" type="ORF">K469DRAFT_78196</name>
</gene>
<accession>A0A6A6DAA3</accession>
<dbReference type="AlphaFoldDB" id="A0A6A6DAA3"/>
<feature type="region of interest" description="Disordered" evidence="1">
    <location>
        <begin position="249"/>
        <end position="289"/>
    </location>
</feature>
<feature type="region of interest" description="Disordered" evidence="1">
    <location>
        <begin position="174"/>
        <end position="198"/>
    </location>
</feature>
<dbReference type="Proteomes" id="UP000800200">
    <property type="component" value="Unassembled WGS sequence"/>
</dbReference>
<feature type="compositionally biased region" description="Polar residues" evidence="1">
    <location>
        <begin position="325"/>
        <end position="343"/>
    </location>
</feature>
<feature type="region of interest" description="Disordered" evidence="1">
    <location>
        <begin position="21"/>
        <end position="101"/>
    </location>
</feature>
<proteinExistence type="predicted"/>
<reference evidence="2" key="1">
    <citation type="journal article" date="2020" name="Stud. Mycol.">
        <title>101 Dothideomycetes genomes: a test case for predicting lifestyles and emergence of pathogens.</title>
        <authorList>
            <person name="Haridas S."/>
            <person name="Albert R."/>
            <person name="Binder M."/>
            <person name="Bloem J."/>
            <person name="Labutti K."/>
            <person name="Salamov A."/>
            <person name="Andreopoulos B."/>
            <person name="Baker S."/>
            <person name="Barry K."/>
            <person name="Bills G."/>
            <person name="Bluhm B."/>
            <person name="Cannon C."/>
            <person name="Castanera R."/>
            <person name="Culley D."/>
            <person name="Daum C."/>
            <person name="Ezra D."/>
            <person name="Gonzalez J."/>
            <person name="Henrissat B."/>
            <person name="Kuo A."/>
            <person name="Liang C."/>
            <person name="Lipzen A."/>
            <person name="Lutzoni F."/>
            <person name="Magnuson J."/>
            <person name="Mondo S."/>
            <person name="Nolan M."/>
            <person name="Ohm R."/>
            <person name="Pangilinan J."/>
            <person name="Park H.-J."/>
            <person name="Ramirez L."/>
            <person name="Alfaro M."/>
            <person name="Sun H."/>
            <person name="Tritt A."/>
            <person name="Yoshinaga Y."/>
            <person name="Zwiers L.-H."/>
            <person name="Turgeon B."/>
            <person name="Goodwin S."/>
            <person name="Spatafora J."/>
            <person name="Crous P."/>
            <person name="Grigoriev I."/>
        </authorList>
    </citation>
    <scope>NUCLEOTIDE SEQUENCE</scope>
    <source>
        <strain evidence="2">CBS 207.26</strain>
    </source>
</reference>
<feature type="region of interest" description="Disordered" evidence="1">
    <location>
        <begin position="387"/>
        <end position="413"/>
    </location>
</feature>
<dbReference type="EMBL" id="ML994740">
    <property type="protein sequence ID" value="KAF2175212.1"/>
    <property type="molecule type" value="Genomic_DNA"/>
</dbReference>
<organism evidence="2 3">
    <name type="scientific">Zopfia rhizophila CBS 207.26</name>
    <dbReference type="NCBI Taxonomy" id="1314779"/>
    <lineage>
        <taxon>Eukaryota</taxon>
        <taxon>Fungi</taxon>
        <taxon>Dikarya</taxon>
        <taxon>Ascomycota</taxon>
        <taxon>Pezizomycotina</taxon>
        <taxon>Dothideomycetes</taxon>
        <taxon>Dothideomycetes incertae sedis</taxon>
        <taxon>Zopfiaceae</taxon>
        <taxon>Zopfia</taxon>
    </lineage>
</organism>
<evidence type="ECO:0000256" key="1">
    <source>
        <dbReference type="SAM" id="MobiDB-lite"/>
    </source>
</evidence>